<dbReference type="SUPFAM" id="SSF160719">
    <property type="entry name" value="gpW/gp25-like"/>
    <property type="match status" value="1"/>
</dbReference>
<accession>A0A8S5MK70</accession>
<proteinExistence type="predicted"/>
<dbReference type="Gene3D" id="3.10.450.40">
    <property type="match status" value="1"/>
</dbReference>
<protein>
    <submittedName>
        <fullName evidence="1">Putative tail lysozyme</fullName>
    </submittedName>
</protein>
<sequence>MNSIAFPIMFGNTTTKVVKDHEATAQNLKLLLMSDRNGLFGDPYFGTILKRLMFEQNNVVLRDIVIDAIYTAIL</sequence>
<organism evidence="1">
    <name type="scientific">Siphoviridae sp. ctrpg19</name>
    <dbReference type="NCBI Taxonomy" id="2826481"/>
    <lineage>
        <taxon>Viruses</taxon>
        <taxon>Duplodnaviria</taxon>
        <taxon>Heunggongvirae</taxon>
        <taxon>Uroviricota</taxon>
        <taxon>Caudoviricetes</taxon>
    </lineage>
</organism>
<dbReference type="EMBL" id="BK014923">
    <property type="protein sequence ID" value="DAD82745.1"/>
    <property type="molecule type" value="Genomic_DNA"/>
</dbReference>
<name>A0A8S5MK70_9CAUD</name>
<evidence type="ECO:0000313" key="1">
    <source>
        <dbReference type="EMBL" id="DAD82745.1"/>
    </source>
</evidence>
<reference evidence="1" key="1">
    <citation type="journal article" date="2021" name="Proc. Natl. Acad. Sci. U.S.A.">
        <title>A Catalog of Tens of Thousands of Viruses from Human Metagenomes Reveals Hidden Associations with Chronic Diseases.</title>
        <authorList>
            <person name="Tisza M.J."/>
            <person name="Buck C.B."/>
        </authorList>
    </citation>
    <scope>NUCLEOTIDE SEQUENCE</scope>
    <source>
        <strain evidence="1">Ctrpg19</strain>
    </source>
</reference>